<dbReference type="Proteomes" id="UP000013911">
    <property type="component" value="Unassembled WGS sequence"/>
</dbReference>
<evidence type="ECO:0000313" key="2">
    <source>
        <dbReference type="Proteomes" id="UP000013911"/>
    </source>
</evidence>
<sequence length="80" mass="8972">MKKKVHTAPPFKVLAIQVMSHNTIEVEFPTTLSYYEAVDINGKTFYPNTSSHAGSNVNKLTYSTYTLAMIAAVNPVRIYF</sequence>
<dbReference type="EMBL" id="AQPX01000020">
    <property type="protein sequence ID" value="EON71931.1"/>
    <property type="molecule type" value="Genomic_DNA"/>
</dbReference>
<dbReference type="HOGENOM" id="CLU_2585500_0_0_9"/>
<protein>
    <submittedName>
        <fullName evidence="1">Uncharacterized protein</fullName>
    </submittedName>
</protein>
<gene>
    <name evidence="1" type="ORF">H131_13343</name>
</gene>
<name>R7ZD41_LYSSH</name>
<proteinExistence type="predicted"/>
<comment type="caution">
    <text evidence="1">The sequence shown here is derived from an EMBL/GenBank/DDBJ whole genome shotgun (WGS) entry which is preliminary data.</text>
</comment>
<accession>R7ZD41</accession>
<reference evidence="1 2" key="1">
    <citation type="submission" date="2013-04" db="EMBL/GenBank/DDBJ databases">
        <title>Draft genome of the heavy metal tolerant bacterium Lysinibacillus sphaericus strain OT4b.31.</title>
        <authorList>
            <person name="Pena-Montenegro T.D."/>
            <person name="Dussan J."/>
        </authorList>
    </citation>
    <scope>NUCLEOTIDE SEQUENCE [LARGE SCALE GENOMIC DNA]</scope>
    <source>
        <strain evidence="1 2">OT4b.31</strain>
    </source>
</reference>
<evidence type="ECO:0000313" key="1">
    <source>
        <dbReference type="EMBL" id="EON71931.1"/>
    </source>
</evidence>
<dbReference type="PATRIC" id="fig|1285586.5.peg.2728"/>
<dbReference type="RefSeq" id="WP_010859605.1">
    <property type="nucleotide sequence ID" value="NZ_KB933398.1"/>
</dbReference>
<organism evidence="1 2">
    <name type="scientific">Lysinibacillus sphaericus OT4b.31</name>
    <dbReference type="NCBI Taxonomy" id="1285586"/>
    <lineage>
        <taxon>Bacteria</taxon>
        <taxon>Bacillati</taxon>
        <taxon>Bacillota</taxon>
        <taxon>Bacilli</taxon>
        <taxon>Bacillales</taxon>
        <taxon>Bacillaceae</taxon>
        <taxon>Lysinibacillus</taxon>
    </lineage>
</organism>
<dbReference type="AlphaFoldDB" id="R7ZD41"/>